<dbReference type="EMBL" id="PQIB02000001">
    <property type="protein sequence ID" value="RLN41560.1"/>
    <property type="molecule type" value="Genomic_DNA"/>
</dbReference>
<evidence type="ECO:0000313" key="1">
    <source>
        <dbReference type="EMBL" id="RLN41560.1"/>
    </source>
</evidence>
<accession>A0A3L6TMU0</accession>
<name>A0A3L6TMU0_PANMI</name>
<dbReference type="Gene3D" id="2.40.70.10">
    <property type="entry name" value="Acid Proteases"/>
    <property type="match status" value="1"/>
</dbReference>
<comment type="caution">
    <text evidence="1">The sequence shown here is derived from an EMBL/GenBank/DDBJ whole genome shotgun (WGS) entry which is preliminary data.</text>
</comment>
<gene>
    <name evidence="1" type="ORF">C2845_PM01G39440</name>
</gene>
<evidence type="ECO:0008006" key="3">
    <source>
        <dbReference type="Google" id="ProtNLM"/>
    </source>
</evidence>
<proteinExistence type="predicted"/>
<dbReference type="AlphaFoldDB" id="A0A3L6TMU0"/>
<dbReference type="STRING" id="4540.A0A3L6TMU0"/>
<organism evidence="1 2">
    <name type="scientific">Panicum miliaceum</name>
    <name type="common">Proso millet</name>
    <name type="synonym">Broomcorn millet</name>
    <dbReference type="NCBI Taxonomy" id="4540"/>
    <lineage>
        <taxon>Eukaryota</taxon>
        <taxon>Viridiplantae</taxon>
        <taxon>Streptophyta</taxon>
        <taxon>Embryophyta</taxon>
        <taxon>Tracheophyta</taxon>
        <taxon>Spermatophyta</taxon>
        <taxon>Magnoliopsida</taxon>
        <taxon>Liliopsida</taxon>
        <taxon>Poales</taxon>
        <taxon>Poaceae</taxon>
        <taxon>PACMAD clade</taxon>
        <taxon>Panicoideae</taxon>
        <taxon>Panicodae</taxon>
        <taxon>Paniceae</taxon>
        <taxon>Panicinae</taxon>
        <taxon>Panicum</taxon>
        <taxon>Panicum sect. Panicum</taxon>
    </lineage>
</organism>
<dbReference type="InterPro" id="IPR021109">
    <property type="entry name" value="Peptidase_aspartic_dom_sf"/>
</dbReference>
<evidence type="ECO:0000313" key="2">
    <source>
        <dbReference type="Proteomes" id="UP000275267"/>
    </source>
</evidence>
<dbReference type="OrthoDB" id="2747330at2759"/>
<protein>
    <recommendedName>
        <fullName evidence="3">Xylanase inhibitor C-terminal domain-containing protein</fullName>
    </recommendedName>
</protein>
<sequence>MADLGYKEAHATSFLDTCYDLTGVQGKELPAVSLAFQGGASWTWMRPGSCSWWTCRGRAWGSRPTTTILTWPSLGTRSRRYGVLHDLGKKLVGFAPGAC</sequence>
<dbReference type="SUPFAM" id="SSF50630">
    <property type="entry name" value="Acid proteases"/>
    <property type="match status" value="1"/>
</dbReference>
<keyword evidence="2" id="KW-1185">Reference proteome</keyword>
<dbReference type="Proteomes" id="UP000275267">
    <property type="component" value="Unassembled WGS sequence"/>
</dbReference>
<reference evidence="2" key="1">
    <citation type="journal article" date="2019" name="Nat. Commun.">
        <title>The genome of broomcorn millet.</title>
        <authorList>
            <person name="Zou C."/>
            <person name="Miki D."/>
            <person name="Li D."/>
            <person name="Tang Q."/>
            <person name="Xiao L."/>
            <person name="Rajput S."/>
            <person name="Deng P."/>
            <person name="Jia W."/>
            <person name="Huang R."/>
            <person name="Zhang M."/>
            <person name="Sun Y."/>
            <person name="Hu J."/>
            <person name="Fu X."/>
            <person name="Schnable P.S."/>
            <person name="Li F."/>
            <person name="Zhang H."/>
            <person name="Feng B."/>
            <person name="Zhu X."/>
            <person name="Liu R."/>
            <person name="Schnable J.C."/>
            <person name="Zhu J.-K."/>
            <person name="Zhang H."/>
        </authorList>
    </citation>
    <scope>NUCLEOTIDE SEQUENCE [LARGE SCALE GENOMIC DNA]</scope>
</reference>